<evidence type="ECO:0000256" key="4">
    <source>
        <dbReference type="ARBA" id="ARBA00022737"/>
    </source>
</evidence>
<evidence type="ECO:0000256" key="3">
    <source>
        <dbReference type="ARBA" id="ARBA00022490"/>
    </source>
</evidence>
<evidence type="ECO:0000256" key="2">
    <source>
        <dbReference type="ARBA" id="ARBA00004430"/>
    </source>
</evidence>
<dbReference type="GO" id="GO:0005930">
    <property type="term" value="C:axoneme"/>
    <property type="evidence" value="ECO:0007669"/>
    <property type="project" value="UniProtKB-SubCell"/>
</dbReference>
<dbReference type="PANTHER" id="PTHR46613">
    <property type="entry name" value="RADIAL SPOKE HEAD 10 HOMOLOG B-RELATED"/>
    <property type="match status" value="1"/>
</dbReference>
<evidence type="ECO:0000313" key="11">
    <source>
        <dbReference type="Proteomes" id="UP000053201"/>
    </source>
</evidence>
<dbReference type="EMBL" id="KQ257455">
    <property type="protein sequence ID" value="KND00707.1"/>
    <property type="molecule type" value="Genomic_DNA"/>
</dbReference>
<keyword evidence="8" id="KW-0966">Cell projection</keyword>
<dbReference type="STRING" id="645134.A0A0L0HHY6"/>
<evidence type="ECO:0000256" key="8">
    <source>
        <dbReference type="ARBA" id="ARBA00023273"/>
    </source>
</evidence>
<dbReference type="OMA" id="YEGDFVC"/>
<proteinExistence type="predicted"/>
<evidence type="ECO:0000256" key="1">
    <source>
        <dbReference type="ARBA" id="ARBA00004230"/>
    </source>
</evidence>
<keyword evidence="5" id="KW-0282">Flagellum</keyword>
<name>A0A0L0HHY6_SPIPD</name>
<dbReference type="GeneID" id="27687312"/>
<dbReference type="Pfam" id="PF02493">
    <property type="entry name" value="MORN"/>
    <property type="match status" value="10"/>
</dbReference>
<protein>
    <submittedName>
        <fullName evidence="10">Uncharacterized protein</fullName>
    </submittedName>
</protein>
<reference evidence="10 11" key="1">
    <citation type="submission" date="2009-08" db="EMBL/GenBank/DDBJ databases">
        <title>The Genome Sequence of Spizellomyces punctatus strain DAOM BR117.</title>
        <authorList>
            <consortium name="The Broad Institute Genome Sequencing Platform"/>
            <person name="Russ C."/>
            <person name="Cuomo C."/>
            <person name="Shea T."/>
            <person name="Young S.K."/>
            <person name="Zeng Q."/>
            <person name="Koehrsen M."/>
            <person name="Haas B."/>
            <person name="Borodovsky M."/>
            <person name="Guigo R."/>
            <person name="Alvarado L."/>
            <person name="Berlin A."/>
            <person name="Bochicchio J."/>
            <person name="Borenstein D."/>
            <person name="Chapman S."/>
            <person name="Chen Z."/>
            <person name="Engels R."/>
            <person name="Freedman E."/>
            <person name="Gellesch M."/>
            <person name="Goldberg J."/>
            <person name="Griggs A."/>
            <person name="Gujja S."/>
            <person name="Heiman D."/>
            <person name="Hepburn T."/>
            <person name="Howarth C."/>
            <person name="Jen D."/>
            <person name="Larson L."/>
            <person name="Lewis B."/>
            <person name="Mehta T."/>
            <person name="Park D."/>
            <person name="Pearson M."/>
            <person name="Roberts A."/>
            <person name="Saif S."/>
            <person name="Shenoy N."/>
            <person name="Sisk P."/>
            <person name="Stolte C."/>
            <person name="Sykes S."/>
            <person name="Thomson T."/>
            <person name="Walk T."/>
            <person name="White J."/>
            <person name="Yandava C."/>
            <person name="Burger G."/>
            <person name="Gray M.W."/>
            <person name="Holland P.W.H."/>
            <person name="King N."/>
            <person name="Lang F.B.F."/>
            <person name="Roger A.J."/>
            <person name="Ruiz-Trillo I."/>
            <person name="Lander E."/>
            <person name="Nusbaum C."/>
        </authorList>
    </citation>
    <scope>NUCLEOTIDE SEQUENCE [LARGE SCALE GENOMIC DNA]</scope>
    <source>
        <strain evidence="10 11">DAOM BR117</strain>
    </source>
</reference>
<dbReference type="Gene3D" id="2.20.110.10">
    <property type="entry name" value="Histone H3 K4-specific methyltransferase SET7/9 N-terminal domain"/>
    <property type="match status" value="5"/>
</dbReference>
<dbReference type="InterPro" id="IPR003409">
    <property type="entry name" value="MORN"/>
</dbReference>
<keyword evidence="7" id="KW-0206">Cytoskeleton</keyword>
<feature type="region of interest" description="Disordered" evidence="9">
    <location>
        <begin position="616"/>
        <end position="639"/>
    </location>
</feature>
<evidence type="ECO:0000256" key="5">
    <source>
        <dbReference type="ARBA" id="ARBA00022846"/>
    </source>
</evidence>
<dbReference type="AlphaFoldDB" id="A0A0L0HHY6"/>
<organism evidence="10 11">
    <name type="scientific">Spizellomyces punctatus (strain DAOM BR117)</name>
    <dbReference type="NCBI Taxonomy" id="645134"/>
    <lineage>
        <taxon>Eukaryota</taxon>
        <taxon>Fungi</taxon>
        <taxon>Fungi incertae sedis</taxon>
        <taxon>Chytridiomycota</taxon>
        <taxon>Chytridiomycota incertae sedis</taxon>
        <taxon>Chytridiomycetes</taxon>
        <taxon>Spizellomycetales</taxon>
        <taxon>Spizellomycetaceae</taxon>
        <taxon>Spizellomyces</taxon>
    </lineage>
</organism>
<keyword evidence="11" id="KW-1185">Reference proteome</keyword>
<evidence type="ECO:0000256" key="7">
    <source>
        <dbReference type="ARBA" id="ARBA00023212"/>
    </source>
</evidence>
<comment type="subcellular location">
    <subcellularLocation>
        <location evidence="1">Cell projection</location>
        <location evidence="1">Cilium</location>
        <location evidence="1">Flagellum</location>
    </subcellularLocation>
    <subcellularLocation>
        <location evidence="2">Cytoplasm</location>
        <location evidence="2">Cytoskeleton</location>
        <location evidence="2">Cilium axoneme</location>
    </subcellularLocation>
</comment>
<dbReference type="InParanoid" id="A0A0L0HHY6"/>
<keyword evidence="3" id="KW-0963">Cytoplasm</keyword>
<dbReference type="OrthoDB" id="294378at2759"/>
<accession>A0A0L0HHY6</accession>
<dbReference type="Proteomes" id="UP000053201">
    <property type="component" value="Unassembled WGS sequence"/>
</dbReference>
<dbReference type="eggNOG" id="KOG0231">
    <property type="taxonomic scope" value="Eukaryota"/>
</dbReference>
<keyword evidence="6" id="KW-0969">Cilium</keyword>
<dbReference type="VEuPathDB" id="FungiDB:SPPG_03825"/>
<dbReference type="GO" id="GO:0031514">
    <property type="term" value="C:motile cilium"/>
    <property type="evidence" value="ECO:0007669"/>
    <property type="project" value="UniProtKB-SubCell"/>
</dbReference>
<sequence>MAATDSSSHDTLSLASLIVSSFTGDELRNGKYHGHGTAHFSSGNTYCGPFANGYMDGSNGTYTWADGVRYEGDFHKNNLSGVGLYVWKNGCRYEGQVLNGLRHGKGVFYGEPVSKAWYNGDWKEGKVHGQGKLVYNDSDTSSYEGAWLNGMKHGRGLMRYASGNVYDGEWELNVKNGVGTMTWSDRGEEYTGEWQNGVPNGYGTYTWTIKLHRPHQFPVQNRYDGQWLNGKRHGHGIFQYANGARYEGEWMDNMKHGQGRYISENGRSYVGLFQNDRPVGDMPKYQNDCPYMLQISDIVSASSPTADLGSSDDQLKQINNVILRYIGELRSIYQHYTAIGRNAEELATSAAMTRVQLVRLLKDCKILEKGATLADMDRAYAIQFKDHPCFEQRVKQPHNPSEMFILYDFISFLLRVSHLIYKGRNDLSIHDRGLAAELAYLVKEDILPYLRPDVVAAKAEKRAGDGEMQLELLMEFEKQYGHQIYALYADKARHKSHGFKEPSLRDVTMTIREVLLMMKEYGLLHEVPTGPLTIARVISVLAKEMPYVEDGGYYNLEFELVPYEVFELIYACAMIQHEDYYRDSVLPLLNNTHDCPSTSPEVDPLAEETIQSAVAQAHAEGTPTGEASSEPGQGGEADEGGVNVVEEVEFDAPDPQVALHTLKSRICEIFNSILTAHDQWKQRNAIIEKITEREAADKV</sequence>
<gene>
    <name evidence="10" type="ORF">SPPG_03825</name>
</gene>
<dbReference type="SUPFAM" id="SSF82185">
    <property type="entry name" value="Histone H3 K4-specific methyltransferase SET7/9 N-terminal domain"/>
    <property type="match status" value="2"/>
</dbReference>
<evidence type="ECO:0000313" key="10">
    <source>
        <dbReference type="EMBL" id="KND00707.1"/>
    </source>
</evidence>
<dbReference type="RefSeq" id="XP_016608746.1">
    <property type="nucleotide sequence ID" value="XM_016752074.1"/>
</dbReference>
<keyword evidence="4" id="KW-0677">Repeat</keyword>
<evidence type="ECO:0000256" key="9">
    <source>
        <dbReference type="SAM" id="MobiDB-lite"/>
    </source>
</evidence>
<evidence type="ECO:0000256" key="6">
    <source>
        <dbReference type="ARBA" id="ARBA00023069"/>
    </source>
</evidence>
<dbReference type="PANTHER" id="PTHR46613:SF1">
    <property type="entry name" value="RADIAL SPOKE HEAD 10 HOMOLOG B-RELATED"/>
    <property type="match status" value="1"/>
</dbReference>
<dbReference type="SMART" id="SM00698">
    <property type="entry name" value="MORN"/>
    <property type="match status" value="9"/>
</dbReference>